<dbReference type="InterPro" id="IPR002562">
    <property type="entry name" value="3'-5'_exonuclease_dom"/>
</dbReference>
<proteinExistence type="predicted"/>
<dbReference type="STRING" id="1121922.GCA_000428905_02372"/>
<evidence type="ECO:0000259" key="1">
    <source>
        <dbReference type="SMART" id="SM00474"/>
    </source>
</evidence>
<keyword evidence="2" id="KW-0269">Exonuclease</keyword>
<dbReference type="OrthoDB" id="9793333at2"/>
<reference evidence="3" key="1">
    <citation type="journal article" date="2014" name="Environ. Microbiol.">
        <title>Comparative genomics of the marine bacterial genus Glaciecola reveals the high degree of genomic diversity and genomic characteristic for cold adaptation.</title>
        <authorList>
            <person name="Qin Q.L."/>
            <person name="Xie B.B."/>
            <person name="Yu Y."/>
            <person name="Shu Y.L."/>
            <person name="Rong J.C."/>
            <person name="Zhang Y.J."/>
            <person name="Zhao D.L."/>
            <person name="Chen X.L."/>
            <person name="Zhang X.Y."/>
            <person name="Chen B."/>
            <person name="Zhou B.C."/>
            <person name="Zhang Y.Z."/>
        </authorList>
    </citation>
    <scope>NUCLEOTIDE SEQUENCE [LARGE SCALE GENOMIC DNA]</scope>
    <source>
        <strain evidence="3">ACAM 615</strain>
    </source>
</reference>
<dbReference type="GO" id="GO:0008408">
    <property type="term" value="F:3'-5' exonuclease activity"/>
    <property type="evidence" value="ECO:0007669"/>
    <property type="project" value="InterPro"/>
</dbReference>
<dbReference type="Pfam" id="PF01612">
    <property type="entry name" value="DNA_pol_A_exo1"/>
    <property type="match status" value="1"/>
</dbReference>
<dbReference type="SUPFAM" id="SSF53098">
    <property type="entry name" value="Ribonuclease H-like"/>
    <property type="match status" value="1"/>
</dbReference>
<dbReference type="Gene3D" id="3.30.420.10">
    <property type="entry name" value="Ribonuclease H-like superfamily/Ribonuclease H"/>
    <property type="match status" value="1"/>
</dbReference>
<accession>K6ZVX3</accession>
<name>K6ZVX3_9ALTE</name>
<dbReference type="GO" id="GO:0006139">
    <property type="term" value="P:nucleobase-containing compound metabolic process"/>
    <property type="evidence" value="ECO:0007669"/>
    <property type="project" value="InterPro"/>
</dbReference>
<dbReference type="InterPro" id="IPR036397">
    <property type="entry name" value="RNaseH_sf"/>
</dbReference>
<evidence type="ECO:0000313" key="3">
    <source>
        <dbReference type="Proteomes" id="UP000006251"/>
    </source>
</evidence>
<dbReference type="Proteomes" id="UP000006251">
    <property type="component" value="Unassembled WGS sequence"/>
</dbReference>
<comment type="caution">
    <text evidence="2">The sequence shown here is derived from an EMBL/GenBank/DDBJ whole genome shotgun (WGS) entry which is preliminary data.</text>
</comment>
<dbReference type="SMART" id="SM00474">
    <property type="entry name" value="35EXOc"/>
    <property type="match status" value="1"/>
</dbReference>
<dbReference type="RefSeq" id="WP_006009098.1">
    <property type="nucleotide sequence ID" value="NZ_AUAV01000012.1"/>
</dbReference>
<organism evidence="2 3">
    <name type="scientific">Brumicola pallidula DSM 14239 = ACAM 615</name>
    <dbReference type="NCBI Taxonomy" id="1121922"/>
    <lineage>
        <taxon>Bacteria</taxon>
        <taxon>Pseudomonadati</taxon>
        <taxon>Pseudomonadota</taxon>
        <taxon>Gammaproteobacteria</taxon>
        <taxon>Alteromonadales</taxon>
        <taxon>Alteromonadaceae</taxon>
        <taxon>Brumicola</taxon>
    </lineage>
</organism>
<dbReference type="EMBL" id="BAEQ01000013">
    <property type="protein sequence ID" value="GAC27475.1"/>
    <property type="molecule type" value="Genomic_DNA"/>
</dbReference>
<protein>
    <submittedName>
        <fullName evidence="2">3'-5' exonuclease</fullName>
    </submittedName>
</protein>
<gene>
    <name evidence="2" type="ORF">GPAL_0595</name>
</gene>
<dbReference type="AlphaFoldDB" id="K6ZVX3"/>
<keyword evidence="3" id="KW-1185">Reference proteome</keyword>
<dbReference type="InterPro" id="IPR012337">
    <property type="entry name" value="RNaseH-like_sf"/>
</dbReference>
<dbReference type="InterPro" id="IPR052408">
    <property type="entry name" value="Exonuclease_MUT-7-like"/>
</dbReference>
<dbReference type="PANTHER" id="PTHR47765">
    <property type="entry name" value="3'-5' EXONUCLEASE DOMAIN-CONTAINING PROTEIN"/>
    <property type="match status" value="1"/>
</dbReference>
<dbReference type="GO" id="GO:0003676">
    <property type="term" value="F:nucleic acid binding"/>
    <property type="evidence" value="ECO:0007669"/>
    <property type="project" value="InterPro"/>
</dbReference>
<sequence>MRRLSKQEISTLPLFEGLPTEATYVVSDIHKAKLAIEHISEYAVLGFDTESKPCFSKGEISTGPHLIQISTLEKVFLFPAEVTEAVNLLLPILENVHIKKVGFGLKADSVLLSRKFGIDIAGTIDLANSIQRRLKLENTIGARNSVAMILRKKLSKIVQMSNWSARPLNPKQIQYASNDAYSALVTYMRFMDLRSDDIRTRILKRDSLAFDT</sequence>
<dbReference type="PANTHER" id="PTHR47765:SF2">
    <property type="entry name" value="EXONUCLEASE MUT-7 HOMOLOG"/>
    <property type="match status" value="1"/>
</dbReference>
<dbReference type="CDD" id="cd06141">
    <property type="entry name" value="WRN_exo"/>
    <property type="match status" value="1"/>
</dbReference>
<evidence type="ECO:0000313" key="2">
    <source>
        <dbReference type="EMBL" id="GAC27475.1"/>
    </source>
</evidence>
<keyword evidence="2" id="KW-0540">Nuclease</keyword>
<keyword evidence="2" id="KW-0378">Hydrolase</keyword>
<feature type="domain" description="3'-5' exonuclease" evidence="1">
    <location>
        <begin position="26"/>
        <end position="195"/>
    </location>
</feature>